<feature type="compositionally biased region" description="Basic and acidic residues" evidence="1">
    <location>
        <begin position="437"/>
        <end position="453"/>
    </location>
</feature>
<feature type="region of interest" description="Disordered" evidence="1">
    <location>
        <begin position="147"/>
        <end position="197"/>
    </location>
</feature>
<dbReference type="Proteomes" id="UP001233172">
    <property type="component" value="Unassembled WGS sequence"/>
</dbReference>
<dbReference type="EMBL" id="JASAOG010000052">
    <property type="protein sequence ID" value="KAK0057788.1"/>
    <property type="molecule type" value="Genomic_DNA"/>
</dbReference>
<evidence type="ECO:0000256" key="1">
    <source>
        <dbReference type="SAM" id="MobiDB-lite"/>
    </source>
</evidence>
<protein>
    <submittedName>
        <fullName evidence="2">Serine-rich adhesin for platelets</fullName>
    </submittedName>
</protein>
<feature type="compositionally biased region" description="Polar residues" evidence="1">
    <location>
        <begin position="1014"/>
        <end position="1049"/>
    </location>
</feature>
<gene>
    <name evidence="2" type="ORF">Bpfe_012744</name>
</gene>
<dbReference type="AlphaFoldDB" id="A0AAD8BPE0"/>
<accession>A0AAD8BPE0</accession>
<reference evidence="2" key="1">
    <citation type="journal article" date="2023" name="PLoS Negl. Trop. Dis.">
        <title>A genome sequence for Biomphalaria pfeifferi, the major vector snail for the human-infecting parasite Schistosoma mansoni.</title>
        <authorList>
            <person name="Bu L."/>
            <person name="Lu L."/>
            <person name="Laidemitt M.R."/>
            <person name="Zhang S.M."/>
            <person name="Mutuku M."/>
            <person name="Mkoji G."/>
            <person name="Steinauer M."/>
            <person name="Loker E.S."/>
        </authorList>
    </citation>
    <scope>NUCLEOTIDE SEQUENCE</scope>
    <source>
        <strain evidence="2">KasaAsao</strain>
    </source>
</reference>
<feature type="compositionally biased region" description="Low complexity" evidence="1">
    <location>
        <begin position="1050"/>
        <end position="1066"/>
    </location>
</feature>
<proteinExistence type="predicted"/>
<feature type="compositionally biased region" description="Basic and acidic residues" evidence="1">
    <location>
        <begin position="874"/>
        <end position="886"/>
    </location>
</feature>
<name>A0AAD8BPE0_BIOPF</name>
<feature type="region of interest" description="Disordered" evidence="1">
    <location>
        <begin position="426"/>
        <end position="467"/>
    </location>
</feature>
<feature type="compositionally biased region" description="Basic residues" evidence="1">
    <location>
        <begin position="162"/>
        <end position="175"/>
    </location>
</feature>
<feature type="region of interest" description="Disordered" evidence="1">
    <location>
        <begin position="1157"/>
        <end position="1191"/>
    </location>
</feature>
<reference evidence="2" key="2">
    <citation type="submission" date="2023-04" db="EMBL/GenBank/DDBJ databases">
        <authorList>
            <person name="Bu L."/>
            <person name="Lu L."/>
            <person name="Laidemitt M.R."/>
            <person name="Zhang S.M."/>
            <person name="Mutuku M."/>
            <person name="Mkoji G."/>
            <person name="Steinauer M."/>
            <person name="Loker E.S."/>
        </authorList>
    </citation>
    <scope>NUCLEOTIDE SEQUENCE</scope>
    <source>
        <strain evidence="2">KasaAsao</strain>
        <tissue evidence="2">Whole Snail</tissue>
    </source>
</reference>
<keyword evidence="3" id="KW-1185">Reference proteome</keyword>
<feature type="region of interest" description="Disordered" evidence="1">
    <location>
        <begin position="1007"/>
        <end position="1074"/>
    </location>
</feature>
<feature type="region of interest" description="Disordered" evidence="1">
    <location>
        <begin position="868"/>
        <end position="891"/>
    </location>
</feature>
<comment type="caution">
    <text evidence="2">The sequence shown here is derived from an EMBL/GenBank/DDBJ whole genome shotgun (WGS) entry which is preliminary data.</text>
</comment>
<evidence type="ECO:0000313" key="2">
    <source>
        <dbReference type="EMBL" id="KAK0057788.1"/>
    </source>
</evidence>
<sequence length="1221" mass="131228">MADVVNPLNAVTANRQDSGNVVTPESPDANILSPTIKEAMDFILPKSATQLLQQGLSCDQPNHMQNLPETVSNMLPYSVASDAPYPSKITGLITPASGKRSCDQQAESHFNNLNGSSNDSQKKIGKIRISKADLEIITSASDIRMNDFSTETDSDPEDMTRCFKKRKHKKKKRSPKTSPERESSILHNSVLEEDPSSVMGHKLVSELNVKSLTQPLSSRNNELQGTLTVTDSSFDSRLHSSGDKDGSGLRDCQNSFGKTMPKNGFFGDCAIGTEDVSNISTSSSKENVLSQRKPSGQLLPRTKRMEYNIIRHKSKIKNTFLPCFVVLKKCVDSFKVSNSHFDFSSNELSLSIRVKYLLEMCRKGKIDCKKRRLKGVFIVDKPVYKNIFEENILMGASDDEFENTRRSLRKRVKNISYVEPTEDDIMDDFKKKRSRSKAKESGSGHDTDTSQETKRKKTSNNSEELCKNTESAASKLEQMTYTKVGKSANEIIVFPKVPIAKDIIKSHKANENVEDKLKSKIVSNRSNPPQPFDASTSSLRPLMAKSPLAPAPARVSVFSGFPRQRLYSPPAGPIFPINAPQYSTAVTALSAVPNISSITTLSNPMVSSAQPIPMQKHPPQYCVMKVDGKDVLLQLVPSGVGGSVLLQGNKTAPLLSPPLRSTPPISTQAIPVPVCAAQVPTVSSGLFPLLGLPLVNQSVSSTKNNIPLSGFPVISFASGSGFSTPLTARTTLTSATPLAHTSVPLKTTTSLVSVVPSTGMVTTSVIRTTNSTSAAVSSILSTMGAPASKALRSFVADQIRPAVVRPDQVATLVAPGLRAVVPNQTSSLRSIRIFVPGCTNTGTPGRFATLGSIANSSPLTRLSASSDLLPQRKQSHDHELTPEQKAAKRRKLEKKYPLPPGVVIKTEPLESLPPPTVTTAVRSLLSPNIQLVSSVSRPGTTVRIIVPSAANSVASGIRGGQNIVYRASSGGSQTVLTTLGNLTSIVSSLHSPSAAIVSSVTTTATIASSSSTPQNMPKQTNSLEFTSPSSCAPTLTSQSPGIWSPASSLSDNSTKTSGTTSTLTSSAERLPAEKSLTKERLEELKMSLIKLRELVTKQETLGLKGERLDKLKEVLLTKEMEFEKMQKQLEADLNTSGALSQSDLNCLEDVSQSELNCSAATPQEESKSSPDVLQSTLADTSQTGTNSPVNLSESVNTVINAVNMAAANDHLGTEDEPFVID</sequence>
<evidence type="ECO:0000313" key="3">
    <source>
        <dbReference type="Proteomes" id="UP001233172"/>
    </source>
</evidence>
<organism evidence="2 3">
    <name type="scientific">Biomphalaria pfeifferi</name>
    <name type="common">Bloodfluke planorb</name>
    <name type="synonym">Freshwater snail</name>
    <dbReference type="NCBI Taxonomy" id="112525"/>
    <lineage>
        <taxon>Eukaryota</taxon>
        <taxon>Metazoa</taxon>
        <taxon>Spiralia</taxon>
        <taxon>Lophotrochozoa</taxon>
        <taxon>Mollusca</taxon>
        <taxon>Gastropoda</taxon>
        <taxon>Heterobranchia</taxon>
        <taxon>Euthyneura</taxon>
        <taxon>Panpulmonata</taxon>
        <taxon>Hygrophila</taxon>
        <taxon>Lymnaeoidea</taxon>
        <taxon>Planorbidae</taxon>
        <taxon>Biomphalaria</taxon>
    </lineage>
</organism>